<feature type="transmembrane region" description="Helical" evidence="1">
    <location>
        <begin position="93"/>
        <end position="114"/>
    </location>
</feature>
<gene>
    <name evidence="3" type="primary">LOC106124617</name>
</gene>
<feature type="transmembrane region" description="Helical" evidence="1">
    <location>
        <begin position="64"/>
        <end position="86"/>
    </location>
</feature>
<feature type="domain" description="ABC transporter" evidence="2">
    <location>
        <begin position="264"/>
        <end position="500"/>
    </location>
</feature>
<dbReference type="Gene3D" id="3.40.50.300">
    <property type="entry name" value="P-loop containing nucleotide triphosphate hydrolases"/>
    <property type="match status" value="2"/>
</dbReference>
<dbReference type="GO" id="GO:0016887">
    <property type="term" value="F:ATP hydrolysis activity"/>
    <property type="evidence" value="ECO:0007669"/>
    <property type="project" value="InterPro"/>
</dbReference>
<feature type="transmembrane region" description="Helical" evidence="1">
    <location>
        <begin position="1037"/>
        <end position="1058"/>
    </location>
</feature>
<dbReference type="GO" id="GO:0005319">
    <property type="term" value="F:lipid transporter activity"/>
    <property type="evidence" value="ECO:0007669"/>
    <property type="project" value="TreeGrafter"/>
</dbReference>
<organism evidence="3">
    <name type="scientific">Papilio xuthus</name>
    <name type="common">Asian swallowtail butterfly</name>
    <dbReference type="NCBI Taxonomy" id="66420"/>
    <lineage>
        <taxon>Eukaryota</taxon>
        <taxon>Metazoa</taxon>
        <taxon>Ecdysozoa</taxon>
        <taxon>Arthropoda</taxon>
        <taxon>Hexapoda</taxon>
        <taxon>Insecta</taxon>
        <taxon>Pterygota</taxon>
        <taxon>Neoptera</taxon>
        <taxon>Endopterygota</taxon>
        <taxon>Lepidoptera</taxon>
        <taxon>Glossata</taxon>
        <taxon>Ditrysia</taxon>
        <taxon>Papilionoidea</taxon>
        <taxon>Papilionidae</taxon>
        <taxon>Papilioninae</taxon>
        <taxon>Papilio</taxon>
    </lineage>
</organism>
<dbReference type="PANTHER" id="PTHR19229">
    <property type="entry name" value="ATP-BINDING CASSETTE TRANSPORTER SUBFAMILY A ABCA"/>
    <property type="match status" value="1"/>
</dbReference>
<name>A0AAJ6ZPQ7_PAPXU</name>
<dbReference type="GeneID" id="106124617"/>
<dbReference type="InterPro" id="IPR003439">
    <property type="entry name" value="ABC_transporter-like_ATP-bd"/>
</dbReference>
<keyword evidence="1" id="KW-0472">Membrane</keyword>
<feature type="transmembrane region" description="Helical" evidence="1">
    <location>
        <begin position="909"/>
        <end position="929"/>
    </location>
</feature>
<feature type="transmembrane region" description="Helical" evidence="1">
    <location>
        <begin position="154"/>
        <end position="176"/>
    </location>
</feature>
<dbReference type="SUPFAM" id="SSF52540">
    <property type="entry name" value="P-loop containing nucleoside triphosphate hydrolases"/>
    <property type="match status" value="2"/>
</dbReference>
<dbReference type="RefSeq" id="XP_013176927.1">
    <property type="nucleotide sequence ID" value="XM_013321473.1"/>
</dbReference>
<keyword evidence="1" id="KW-0812">Transmembrane</keyword>
<feature type="transmembrane region" description="Helical" evidence="1">
    <location>
        <begin position="120"/>
        <end position="142"/>
    </location>
</feature>
<dbReference type="PANTHER" id="PTHR19229:SF250">
    <property type="entry name" value="ABC TRANSPORTER DOMAIN-CONTAINING PROTEIN-RELATED"/>
    <property type="match status" value="1"/>
</dbReference>
<feature type="transmembrane region" description="Helical" evidence="1">
    <location>
        <begin position="876"/>
        <end position="897"/>
    </location>
</feature>
<feature type="transmembrane region" description="Helical" evidence="1">
    <location>
        <begin position="188"/>
        <end position="209"/>
    </location>
</feature>
<dbReference type="Proteomes" id="UP000694872">
    <property type="component" value="Unplaced"/>
</dbReference>
<evidence type="ECO:0000256" key="1">
    <source>
        <dbReference type="SAM" id="Phobius"/>
    </source>
</evidence>
<dbReference type="PROSITE" id="PS50893">
    <property type="entry name" value="ABC_TRANSPORTER_2"/>
    <property type="match status" value="2"/>
</dbReference>
<feature type="transmembrane region" description="Helical" evidence="1">
    <location>
        <begin position="640"/>
        <end position="659"/>
    </location>
</feature>
<feature type="domain" description="ABC transporter" evidence="2">
    <location>
        <begin position="1117"/>
        <end position="1348"/>
    </location>
</feature>
<dbReference type="InterPro" id="IPR027417">
    <property type="entry name" value="P-loop_NTPase"/>
</dbReference>
<sequence length="1483" mass="170380">MPVSPLMLQPAVKRALAGILLCFTIALLPTVLEIEALVVSESVSQFKRALRIRDVSFSSIYVGWLMYAYLTAVPICLLASITLIIIFRWIHLLFAFIIVLAYKTVLIMLALIMAMFHNKAWIACTWTTLFTLMQTFISELLVHHRFDIENKALTFVLQVILPPLGLVHAFNEFALLQTGREFDNVVSLVYPILSWLLMIAFYFFLLMMLQRTISFEKAIGGQVPWKTVIFKKSTDINKLHRIESLTGTERDNLQAVDELVAKAISFRNVSKSMMGSVVLSNVTFDVYRGEFSMIIADRIHHKMIVTLTDLFTGLTFADKGTINVLGHELRPGSNFMNVPYMTGFCHRNHFLIQDLTVEEHLILFLEICLWHETNENIIEYSQVRIRQLLKEGDLEEVKDKQIKYLDVYYQAQLCWAIALLLEPRIIILDNFTMTPVYDALIKDKIMRYKKYITIVKFSFTSIKMEFADRVFLFDDKTLIFGGTPAYMFFKYGREYRLRLTFEAGLLENEAMPEILRRAQGAGARVRANLGSLLILMVPAFPTASVAAFIKELTIHTKDYGITSMHVSVPDSQEVCHRAINESKSRLPLYETMAPQNLSRSALIQIAEYPQWKRKRSGCCGESQIKAFGRKYYSFYAYYKIYFLIMMTSSALAGIAIGIIQSDLLVHLEIDASKSLHGELLNVESRKQNTTLVLRLDNSSAATSVANNYILSDTNSTDAEIDFIEYTALAEKESLTEYLVTRAIDSPQHYVTLYAYGIEIYDMNNTLKVRVLHSPPHQDSWTAPRSFARTFMALLRHYTGKTDATIQVTDDPLGLDLARWLTYAGQGPLLEQFLLTLTILHITYIPSKEHGLIRHMQCHAMNFSPVRYWFTMFVCDLVLYSILVCFMTSLTIAVIYLVTPPTYFHIDDLAILPLLIIVYGMGSIPQAYLFSLGPQAALNSMIFIIVNIMLGETAIITKIQFGDAWSYILQFSSFSPQFNLAHAYAKIKRNFLYNMECGIFKSKNLCSMETLHKCCEKCGVLQQCFKRRCYLFDQENGILIELVAILTTCCIFMTILLLWEYRVIQHLWMLVVKMTCYVKYASDQLAFGVQREKEEAVEKEKILKTDKKLRVKTFGEYLLAVDVAKKHIGECIVRHLYLGLEKGEVKAVSGLVLHGRRNLCEILAGYKMPTDGKLWAMSTWEVHRHPHKYARNVALCSNRNPLPPWMTVFEALKLLATLRGVPIKHVKHEVENYMDSLDLHEKANTYIGDLQQMERTKVHFAAAVVGAPPILIMDEFTANQKYSVRRAMYFILRQLKKRGHAIITGSSSVEAHLPMTNRLGILLHGLIYDIDNIDVLVERCGNSGFTVVLHLKDEVDVKSMLYRYFDMFVINDMSEVLVNVQILDSDLTWMTIFEKLEMLVAENATVYTYIVTAIPIDYIYNWILAHETRHAVKEYEAFSFLRKRFERTPKIKPTQETLNKLIPFEQKYNITQLKELPWSVIFQR</sequence>
<protein>
    <submittedName>
        <fullName evidence="3">ABC transporter A family member 2-like</fullName>
    </submittedName>
</protein>
<dbReference type="InterPro" id="IPR026082">
    <property type="entry name" value="ABCA"/>
</dbReference>
<keyword evidence="1" id="KW-1133">Transmembrane helix</keyword>
<accession>A0AAJ6ZPQ7</accession>
<dbReference type="Pfam" id="PF00005">
    <property type="entry name" value="ABC_tran"/>
    <property type="match status" value="1"/>
</dbReference>
<reference evidence="3" key="1">
    <citation type="submission" date="2025-08" db="UniProtKB">
        <authorList>
            <consortium name="RefSeq"/>
        </authorList>
    </citation>
    <scope>IDENTIFICATION</scope>
</reference>
<dbReference type="GO" id="GO:0140359">
    <property type="term" value="F:ABC-type transporter activity"/>
    <property type="evidence" value="ECO:0007669"/>
    <property type="project" value="InterPro"/>
</dbReference>
<dbReference type="GO" id="GO:0005524">
    <property type="term" value="F:ATP binding"/>
    <property type="evidence" value="ECO:0007669"/>
    <property type="project" value="InterPro"/>
</dbReference>
<dbReference type="KEGG" id="pxu:106124617"/>
<evidence type="ECO:0000259" key="2">
    <source>
        <dbReference type="PROSITE" id="PS50893"/>
    </source>
</evidence>
<proteinExistence type="predicted"/>
<evidence type="ECO:0000313" key="3">
    <source>
        <dbReference type="RefSeq" id="XP_013176927.1"/>
    </source>
</evidence>
<dbReference type="GO" id="GO:0016020">
    <property type="term" value="C:membrane"/>
    <property type="evidence" value="ECO:0007669"/>
    <property type="project" value="InterPro"/>
</dbReference>
<feature type="transmembrane region" description="Helical" evidence="1">
    <location>
        <begin position="527"/>
        <end position="549"/>
    </location>
</feature>